<dbReference type="GO" id="GO:0008380">
    <property type="term" value="P:RNA splicing"/>
    <property type="evidence" value="ECO:0007669"/>
    <property type="project" value="UniProtKB-KW"/>
</dbReference>
<reference evidence="17" key="1">
    <citation type="journal article" date="2023" name="Nat. Microbiol.">
        <title>Babesia duncani multi-omics identifies virulence factors and drug targets.</title>
        <authorList>
            <person name="Singh P."/>
            <person name="Lonardi S."/>
            <person name="Liang Q."/>
            <person name="Vydyam P."/>
            <person name="Khabirova E."/>
            <person name="Fang T."/>
            <person name="Gihaz S."/>
            <person name="Thekkiniath J."/>
            <person name="Munshi M."/>
            <person name="Abel S."/>
            <person name="Ciampossin L."/>
            <person name="Batugedara G."/>
            <person name="Gupta M."/>
            <person name="Lu X.M."/>
            <person name="Lenz T."/>
            <person name="Chakravarty S."/>
            <person name="Cornillot E."/>
            <person name="Hu Y."/>
            <person name="Ma W."/>
            <person name="Gonzalez L.M."/>
            <person name="Sanchez S."/>
            <person name="Estrada K."/>
            <person name="Sanchez-Flores A."/>
            <person name="Montero E."/>
            <person name="Harb O.S."/>
            <person name="Le Roch K.G."/>
            <person name="Mamoun C.B."/>
        </authorList>
    </citation>
    <scope>NUCLEOTIDE SEQUENCE</scope>
    <source>
        <strain evidence="17">WA1</strain>
    </source>
</reference>
<dbReference type="PROSITE" id="PS00039">
    <property type="entry name" value="DEAD_ATP_HELICASE"/>
    <property type="match status" value="1"/>
</dbReference>
<dbReference type="GO" id="GO:0006397">
    <property type="term" value="P:mRNA processing"/>
    <property type="evidence" value="ECO:0007669"/>
    <property type="project" value="UniProtKB-KW"/>
</dbReference>
<dbReference type="InterPro" id="IPR027417">
    <property type="entry name" value="P-loop_NTPase"/>
</dbReference>
<evidence type="ECO:0000256" key="8">
    <source>
        <dbReference type="ARBA" id="ARBA00037954"/>
    </source>
</evidence>
<evidence type="ECO:0000313" key="17">
    <source>
        <dbReference type="EMBL" id="KAK2198233.1"/>
    </source>
</evidence>
<keyword evidence="3 11" id="KW-0547">Nucleotide-binding</keyword>
<dbReference type="PROSITE" id="PS51192">
    <property type="entry name" value="HELICASE_ATP_BIND_1"/>
    <property type="match status" value="1"/>
</dbReference>
<evidence type="ECO:0000259" key="15">
    <source>
        <dbReference type="PROSITE" id="PS51194"/>
    </source>
</evidence>
<gene>
    <name evidence="17" type="ORF">BdWA1_001242</name>
</gene>
<dbReference type="PROSITE" id="PS51195">
    <property type="entry name" value="Q_MOTIF"/>
    <property type="match status" value="1"/>
</dbReference>
<feature type="domain" description="Helicase ATP-binding" evidence="14">
    <location>
        <begin position="333"/>
        <end position="535"/>
    </location>
</feature>
<evidence type="ECO:0000256" key="6">
    <source>
        <dbReference type="ARBA" id="ARBA00022840"/>
    </source>
</evidence>
<evidence type="ECO:0000259" key="16">
    <source>
        <dbReference type="PROSITE" id="PS51195"/>
    </source>
</evidence>
<dbReference type="InterPro" id="IPR000629">
    <property type="entry name" value="RNA-helicase_DEAD-box_CS"/>
</dbReference>
<name>A0AAD9UQK3_9APIC</name>
<evidence type="ECO:0000256" key="5">
    <source>
        <dbReference type="ARBA" id="ARBA00022806"/>
    </source>
</evidence>
<dbReference type="Pfam" id="PF00270">
    <property type="entry name" value="DEAD"/>
    <property type="match status" value="1"/>
</dbReference>
<keyword evidence="6 11" id="KW-0067">ATP-binding</keyword>
<comment type="similarity">
    <text evidence="8">Belongs to the DEAD box helicase family. DDX23/PRP28 subfamily.</text>
</comment>
<protein>
    <recommendedName>
        <fullName evidence="1">RNA helicase</fullName>
        <ecNumber evidence="1">3.6.4.13</ecNumber>
    </recommendedName>
</protein>
<keyword evidence="18" id="KW-1185">Reference proteome</keyword>
<dbReference type="SMART" id="SM00490">
    <property type="entry name" value="HELICc"/>
    <property type="match status" value="1"/>
</dbReference>
<dbReference type="GO" id="GO:0003724">
    <property type="term" value="F:RNA helicase activity"/>
    <property type="evidence" value="ECO:0007669"/>
    <property type="project" value="UniProtKB-EC"/>
</dbReference>
<keyword evidence="5 11" id="KW-0347">Helicase</keyword>
<evidence type="ECO:0000256" key="7">
    <source>
        <dbReference type="ARBA" id="ARBA00023187"/>
    </source>
</evidence>
<keyword evidence="7" id="KW-0508">mRNA splicing</keyword>
<evidence type="ECO:0000256" key="12">
    <source>
        <dbReference type="SAM" id="Coils"/>
    </source>
</evidence>
<dbReference type="RefSeq" id="XP_067805075.1">
    <property type="nucleotide sequence ID" value="XM_067946284.1"/>
</dbReference>
<evidence type="ECO:0000256" key="10">
    <source>
        <dbReference type="PROSITE-ProRule" id="PRU00552"/>
    </source>
</evidence>
<dbReference type="PROSITE" id="PS51194">
    <property type="entry name" value="HELICASE_CTER"/>
    <property type="match status" value="1"/>
</dbReference>
<dbReference type="PANTHER" id="PTHR47958">
    <property type="entry name" value="ATP-DEPENDENT RNA HELICASE DBP3"/>
    <property type="match status" value="1"/>
</dbReference>
<evidence type="ECO:0000259" key="14">
    <source>
        <dbReference type="PROSITE" id="PS51192"/>
    </source>
</evidence>
<feature type="compositionally biased region" description="Low complexity" evidence="13">
    <location>
        <begin position="28"/>
        <end position="37"/>
    </location>
</feature>
<organism evidence="17 18">
    <name type="scientific">Babesia duncani</name>
    <dbReference type="NCBI Taxonomy" id="323732"/>
    <lineage>
        <taxon>Eukaryota</taxon>
        <taxon>Sar</taxon>
        <taxon>Alveolata</taxon>
        <taxon>Apicomplexa</taxon>
        <taxon>Aconoidasida</taxon>
        <taxon>Piroplasmida</taxon>
        <taxon>Babesiidae</taxon>
        <taxon>Babesia</taxon>
    </lineage>
</organism>
<dbReference type="Pfam" id="PF00271">
    <property type="entry name" value="Helicase_C"/>
    <property type="match status" value="1"/>
</dbReference>
<dbReference type="AlphaFoldDB" id="A0AAD9UQK3"/>
<evidence type="ECO:0000256" key="2">
    <source>
        <dbReference type="ARBA" id="ARBA00022664"/>
    </source>
</evidence>
<dbReference type="EMBL" id="JALLKP010000001">
    <property type="protein sequence ID" value="KAK2198233.1"/>
    <property type="molecule type" value="Genomic_DNA"/>
</dbReference>
<dbReference type="InterPro" id="IPR057479">
    <property type="entry name" value="PRP28/DDX23-like_helical"/>
</dbReference>
<dbReference type="Proteomes" id="UP001214638">
    <property type="component" value="Unassembled WGS sequence"/>
</dbReference>
<proteinExistence type="inferred from homology"/>
<feature type="short sequence motif" description="Q motif" evidence="10">
    <location>
        <begin position="302"/>
        <end position="330"/>
    </location>
</feature>
<feature type="region of interest" description="Disordered" evidence="13">
    <location>
        <begin position="1"/>
        <end position="39"/>
    </location>
</feature>
<feature type="compositionally biased region" description="Low complexity" evidence="13">
    <location>
        <begin position="1"/>
        <end position="19"/>
    </location>
</feature>
<feature type="coiled-coil region" evidence="12">
    <location>
        <begin position="51"/>
        <end position="125"/>
    </location>
</feature>
<evidence type="ECO:0000256" key="13">
    <source>
        <dbReference type="SAM" id="MobiDB-lite"/>
    </source>
</evidence>
<keyword evidence="2" id="KW-0507">mRNA processing</keyword>
<evidence type="ECO:0000256" key="3">
    <source>
        <dbReference type="ARBA" id="ARBA00022741"/>
    </source>
</evidence>
<sequence length="716" mass="81112">MKGFGSYSSGYSKPSSNASIEMRPSPNTKTSTVISSKIKSDLNEPPKVVFISKAERLRNKLEEQKQADEAARKREQEIKRRREEYLRQQRNNNYKRCNIDERRREEDNRKRIESLKQKIKQDEDKSLVKIPAQSDLANLELLNIQSTDSHSNLAENELEQIKAHYLGLREKKKKIIKPSEKFKTVFTFDWDASEDTAKSDNNPIYQNRHEPQLLFGRGFRAGMDITEQRKRNNFYNELVKRRTHTDAASTYGSDSDVDDDKEDEILHWSKKNLEDMTDRDWRICREDFDIYVKGGKVPPPIRSWHESSLPVELLKAIEKAGYKQPTPIQMQAIPIALEMRDLIGIAVTGSGKTAAFVLPMLTYVKGLPLLDMNTSQDGPYALVMAPSRELALQITDETTKFSEYSGCRTVAVVGGRDAEEQAFKIRNGAEVIIGTPGRIKDMLDRAYTVLNQCNYVILDEADRMIDMGFEEDVNRILDCIPTTNLKDENEAKALEQALSTKAGHRRFRITQMFSATMPQAVEKLTKKYLRAPAYITIGAVGGGKKSITQRLEFVTEGRKRQRCIEILSTLTPPIMIFVNLKKGADALARHLNSARYSAVSLHGGKMQKDREESLDSFKKGYYDILVATDVAGRGLDVEGIQAVINYDMPKDIQAYTHRIGRTGRAGKRGKAISLVTEEDSGIFYDLKQLLISTGNEVPRELAKHPAATTKTALIKT</sequence>
<dbReference type="Pfam" id="PF25430">
    <property type="entry name" value="DDX23"/>
    <property type="match status" value="1"/>
</dbReference>
<feature type="domain" description="Helicase C-terminal" evidence="15">
    <location>
        <begin position="546"/>
        <end position="705"/>
    </location>
</feature>
<comment type="catalytic activity">
    <reaction evidence="9">
        <text>ATP + H2O = ADP + phosphate + H(+)</text>
        <dbReference type="Rhea" id="RHEA:13065"/>
        <dbReference type="ChEBI" id="CHEBI:15377"/>
        <dbReference type="ChEBI" id="CHEBI:15378"/>
        <dbReference type="ChEBI" id="CHEBI:30616"/>
        <dbReference type="ChEBI" id="CHEBI:43474"/>
        <dbReference type="ChEBI" id="CHEBI:456216"/>
        <dbReference type="EC" id="3.6.4.13"/>
    </reaction>
</comment>
<dbReference type="Gene3D" id="3.40.50.300">
    <property type="entry name" value="P-loop containing nucleotide triphosphate hydrolases"/>
    <property type="match status" value="2"/>
</dbReference>
<evidence type="ECO:0000256" key="9">
    <source>
        <dbReference type="ARBA" id="ARBA00047984"/>
    </source>
</evidence>
<evidence type="ECO:0000256" key="4">
    <source>
        <dbReference type="ARBA" id="ARBA00022801"/>
    </source>
</evidence>
<dbReference type="InterPro" id="IPR014001">
    <property type="entry name" value="Helicase_ATP-bd"/>
</dbReference>
<dbReference type="GO" id="GO:0003676">
    <property type="term" value="F:nucleic acid binding"/>
    <property type="evidence" value="ECO:0007669"/>
    <property type="project" value="InterPro"/>
</dbReference>
<dbReference type="EC" id="3.6.4.13" evidence="1"/>
<keyword evidence="4 11" id="KW-0378">Hydrolase</keyword>
<evidence type="ECO:0000256" key="1">
    <source>
        <dbReference type="ARBA" id="ARBA00012552"/>
    </source>
</evidence>
<comment type="caution">
    <text evidence="17">The sequence shown here is derived from an EMBL/GenBank/DDBJ whole genome shotgun (WGS) entry which is preliminary data.</text>
</comment>
<dbReference type="InterPro" id="IPR001650">
    <property type="entry name" value="Helicase_C-like"/>
</dbReference>
<keyword evidence="12" id="KW-0175">Coiled coil</keyword>
<dbReference type="GeneID" id="94335540"/>
<dbReference type="InterPro" id="IPR014014">
    <property type="entry name" value="RNA_helicase_DEAD_Q_motif"/>
</dbReference>
<dbReference type="SMART" id="SM00487">
    <property type="entry name" value="DEXDc"/>
    <property type="match status" value="1"/>
</dbReference>
<dbReference type="CDD" id="cd18787">
    <property type="entry name" value="SF2_C_DEAD"/>
    <property type="match status" value="1"/>
</dbReference>
<evidence type="ECO:0000313" key="18">
    <source>
        <dbReference type="Proteomes" id="UP001214638"/>
    </source>
</evidence>
<dbReference type="InterPro" id="IPR011545">
    <property type="entry name" value="DEAD/DEAH_box_helicase_dom"/>
</dbReference>
<accession>A0AAD9UQK3</accession>
<dbReference type="CDD" id="cd17945">
    <property type="entry name" value="DEADc_DDX23"/>
    <property type="match status" value="1"/>
</dbReference>
<dbReference type="GO" id="GO:0005524">
    <property type="term" value="F:ATP binding"/>
    <property type="evidence" value="ECO:0007669"/>
    <property type="project" value="UniProtKB-KW"/>
</dbReference>
<evidence type="ECO:0000256" key="11">
    <source>
        <dbReference type="RuleBase" id="RU000492"/>
    </source>
</evidence>
<feature type="domain" description="DEAD-box RNA helicase Q" evidence="16">
    <location>
        <begin position="302"/>
        <end position="330"/>
    </location>
</feature>
<dbReference type="KEGG" id="bdw:94335540"/>
<dbReference type="GO" id="GO:0016787">
    <property type="term" value="F:hydrolase activity"/>
    <property type="evidence" value="ECO:0007669"/>
    <property type="project" value="UniProtKB-KW"/>
</dbReference>
<dbReference type="SUPFAM" id="SSF52540">
    <property type="entry name" value="P-loop containing nucleoside triphosphate hydrolases"/>
    <property type="match status" value="2"/>
</dbReference>